<dbReference type="InterPro" id="IPR011990">
    <property type="entry name" value="TPR-like_helical_dom_sf"/>
</dbReference>
<feature type="repeat" description="TPR" evidence="1">
    <location>
        <begin position="561"/>
        <end position="594"/>
    </location>
</feature>
<feature type="domain" description="Beta-lactamase-related" evidence="2">
    <location>
        <begin position="50"/>
        <end position="381"/>
    </location>
</feature>
<dbReference type="Proteomes" id="UP001500433">
    <property type="component" value="Unassembled WGS sequence"/>
</dbReference>
<dbReference type="InterPro" id="IPR012338">
    <property type="entry name" value="Beta-lactam/transpept-like"/>
</dbReference>
<keyword evidence="4" id="KW-1185">Reference proteome</keyword>
<dbReference type="EMBL" id="BAABJH010000001">
    <property type="protein sequence ID" value="GAA4886688.1"/>
    <property type="molecule type" value="Genomic_DNA"/>
</dbReference>
<dbReference type="PANTHER" id="PTHR46825:SF12">
    <property type="entry name" value="PENICILLIN-BINDING PROTEIN 4"/>
    <property type="match status" value="1"/>
</dbReference>
<name>A0ABP9EVB7_9FLAO</name>
<dbReference type="Pfam" id="PF00144">
    <property type="entry name" value="Beta-lactamase"/>
    <property type="match status" value="1"/>
</dbReference>
<dbReference type="SUPFAM" id="SSF56601">
    <property type="entry name" value="beta-lactamase/transpeptidase-like"/>
    <property type="match status" value="1"/>
</dbReference>
<dbReference type="RefSeq" id="WP_345272708.1">
    <property type="nucleotide sequence ID" value="NZ_BAABJH010000001.1"/>
</dbReference>
<evidence type="ECO:0000313" key="3">
    <source>
        <dbReference type="EMBL" id="GAA4886688.1"/>
    </source>
</evidence>
<evidence type="ECO:0000313" key="4">
    <source>
        <dbReference type="Proteomes" id="UP001500433"/>
    </source>
</evidence>
<gene>
    <name evidence="3" type="ORF">GCM10023311_07550</name>
</gene>
<dbReference type="PROSITE" id="PS50005">
    <property type="entry name" value="TPR"/>
    <property type="match status" value="1"/>
</dbReference>
<dbReference type="SUPFAM" id="SSF48452">
    <property type="entry name" value="TPR-like"/>
    <property type="match status" value="1"/>
</dbReference>
<dbReference type="PANTHER" id="PTHR46825">
    <property type="entry name" value="D-ALANYL-D-ALANINE-CARBOXYPEPTIDASE/ENDOPEPTIDASE AMPH"/>
    <property type="match status" value="1"/>
</dbReference>
<dbReference type="Gene3D" id="3.40.710.10">
    <property type="entry name" value="DD-peptidase/beta-lactamase superfamily"/>
    <property type="match status" value="1"/>
</dbReference>
<comment type="caution">
    <text evidence="3">The sequence shown here is derived from an EMBL/GenBank/DDBJ whole genome shotgun (WGS) entry which is preliminary data.</text>
</comment>
<organism evidence="3 4">
    <name type="scientific">Flaviramulus aquimarinus</name>
    <dbReference type="NCBI Taxonomy" id="1170456"/>
    <lineage>
        <taxon>Bacteria</taxon>
        <taxon>Pseudomonadati</taxon>
        <taxon>Bacteroidota</taxon>
        <taxon>Flavobacteriia</taxon>
        <taxon>Flavobacteriales</taxon>
        <taxon>Flavobacteriaceae</taxon>
        <taxon>Flaviramulus</taxon>
    </lineage>
</organism>
<dbReference type="Gene3D" id="1.25.40.10">
    <property type="entry name" value="Tetratricopeptide repeat domain"/>
    <property type="match status" value="1"/>
</dbReference>
<reference evidence="4" key="1">
    <citation type="journal article" date="2019" name="Int. J. Syst. Evol. Microbiol.">
        <title>The Global Catalogue of Microorganisms (GCM) 10K type strain sequencing project: providing services to taxonomists for standard genome sequencing and annotation.</title>
        <authorList>
            <consortium name="The Broad Institute Genomics Platform"/>
            <consortium name="The Broad Institute Genome Sequencing Center for Infectious Disease"/>
            <person name="Wu L."/>
            <person name="Ma J."/>
        </authorList>
    </citation>
    <scope>NUCLEOTIDE SEQUENCE [LARGE SCALE GENOMIC DNA]</scope>
    <source>
        <strain evidence="4">JCM 18274</strain>
    </source>
</reference>
<keyword evidence="1" id="KW-0802">TPR repeat</keyword>
<dbReference type="InterPro" id="IPR001466">
    <property type="entry name" value="Beta-lactam-related"/>
</dbReference>
<evidence type="ECO:0000259" key="2">
    <source>
        <dbReference type="Pfam" id="PF00144"/>
    </source>
</evidence>
<dbReference type="InterPro" id="IPR019734">
    <property type="entry name" value="TPR_rpt"/>
</dbReference>
<dbReference type="InterPro" id="IPR050491">
    <property type="entry name" value="AmpC-like"/>
</dbReference>
<accession>A0ABP9EVB7</accession>
<dbReference type="PROSITE" id="PS51257">
    <property type="entry name" value="PROKAR_LIPOPROTEIN"/>
    <property type="match status" value="1"/>
</dbReference>
<sequence length="608" mass="68710">MKHITSVLFIIILFQSCAKESKIDTTNDLIKKVETGIPNRSYIAGDSTWTIEERMEHYGVPGVSIAVIHNGKIAWTKGYGVMNKEDNSPVTEQTLFQASLLSMPVTAYGTLRLVEQQKVSLDENINSYLKTWQLPDNKFTKERKATIKNLLNGTSGINLHAIPGYSSDESVPTLVEVLNGISPAKNEPVTVNKEPELDILAGAYTVIQQMMIDIEGEKFPETMNELVFQPLEMNNSTFNQTLSSEQLTMAATGYLTDGSMVKGKRHTHPTMAANGLWTTSADIAKFIINIQQTLKDKSNKGLSKDMTAQMLIPSGYKSRYWPNFKYGLGLSIENKEKDIYFGHHGWNRGFFAYMQAHRDKGYGVVVLTNSTIPAFNHEVIRSVALAYEWDNYVTIHKKMQIEQSLANKIAGRYMENGKIVEVFQKDNLLFTKNILDMEAEELVKVSDSNFVRRNSGRFIQFKPNSENGTLNLLFINSNDGTIASTLVKMDTDKKEPVEFLLEGDIEKALNAYKTKKEHDPTYHTVTEDYLNNLGNSFLNEDRMKLSQNTFKVNMMLYPDSFKVYESYAKSCAKLGEIDLAILNYSKSLEINPQNNNAKDILKELQKSE</sequence>
<protein>
    <recommendedName>
        <fullName evidence="2">Beta-lactamase-related domain-containing protein</fullName>
    </recommendedName>
</protein>
<evidence type="ECO:0000256" key="1">
    <source>
        <dbReference type="PROSITE-ProRule" id="PRU00339"/>
    </source>
</evidence>
<proteinExistence type="predicted"/>